<sequence>MFSALYMPLIMIQSMRAWPVPTVRVVSLVQEGKLSAASQLLSGWIEDGKVGAYMPYALQSIADLQIVLGHDAEAEETYHRSLHTLHASKVFSTKQELSITSCRNAAWRALFRYRLCTALACFTRMSALGEELGPSRLVEARFGMACALYEMGRVEESVEMLCSLEESANGLVEENTTWPDLIAAMRFDIGVQTEMHSANALGDHAYWRSGLDAVRSLDDREGRDLRISSTLLRSRVEYVRHMREMAHGARDAAAVLNAHLAWAQREGLIGYQRTVRLEIAAAALIGGTPQTAETMLEPLHRDSKKEYSAHGRLDYLYYASKTEQARGHSEKAWQLYAQYALTAMQCLRENSRLEPFLDRATKLKAPADDIDARLPVRYRRAYRFMLENLGRSDLSVCEIAAEIGVTERAVQWAFRKFLGVSPSELIRVLRMQRIREDLLNSPTRDMLEVAKRWGVRSCSTLLDSYRKQFNEAPSKTMEP</sequence>
<keyword evidence="6" id="KW-1185">Reference proteome</keyword>
<reference evidence="5 6" key="1">
    <citation type="submission" date="2020-04" db="EMBL/GenBank/DDBJ databases">
        <authorList>
            <person name="De Canck E."/>
        </authorList>
    </citation>
    <scope>NUCLEOTIDE SEQUENCE [LARGE SCALE GENOMIC DNA]</scope>
    <source>
        <strain evidence="5 6">LMG 29542</strain>
    </source>
</reference>
<name>A0A6J5F5E7_9BURK</name>
<keyword evidence="1" id="KW-0805">Transcription regulation</keyword>
<dbReference type="AlphaFoldDB" id="A0A6J5F5E7"/>
<evidence type="ECO:0000256" key="3">
    <source>
        <dbReference type="ARBA" id="ARBA00023163"/>
    </source>
</evidence>
<dbReference type="Gene3D" id="1.10.10.60">
    <property type="entry name" value="Homeodomain-like"/>
    <property type="match status" value="1"/>
</dbReference>
<proteinExistence type="predicted"/>
<evidence type="ECO:0000313" key="6">
    <source>
        <dbReference type="Proteomes" id="UP000494363"/>
    </source>
</evidence>
<dbReference type="GO" id="GO:0003700">
    <property type="term" value="F:DNA-binding transcription factor activity"/>
    <property type="evidence" value="ECO:0007669"/>
    <property type="project" value="InterPro"/>
</dbReference>
<organism evidence="5 6">
    <name type="scientific">Paraburkholderia humisilvae</name>
    <dbReference type="NCBI Taxonomy" id="627669"/>
    <lineage>
        <taxon>Bacteria</taxon>
        <taxon>Pseudomonadati</taxon>
        <taxon>Pseudomonadota</taxon>
        <taxon>Betaproteobacteria</taxon>
        <taxon>Burkholderiales</taxon>
        <taxon>Burkholderiaceae</taxon>
        <taxon>Paraburkholderia</taxon>
    </lineage>
</organism>
<dbReference type="PANTHER" id="PTHR46796">
    <property type="entry name" value="HTH-TYPE TRANSCRIPTIONAL ACTIVATOR RHAS-RELATED"/>
    <property type="match status" value="1"/>
</dbReference>
<dbReference type="SMART" id="SM00342">
    <property type="entry name" value="HTH_ARAC"/>
    <property type="match status" value="1"/>
</dbReference>
<dbReference type="Pfam" id="PF12833">
    <property type="entry name" value="HTH_18"/>
    <property type="match status" value="1"/>
</dbReference>
<dbReference type="InterPro" id="IPR018060">
    <property type="entry name" value="HTH_AraC"/>
</dbReference>
<gene>
    <name evidence="5" type="ORF">LMG29542_07000</name>
</gene>
<dbReference type="PROSITE" id="PS01124">
    <property type="entry name" value="HTH_ARAC_FAMILY_2"/>
    <property type="match status" value="1"/>
</dbReference>
<keyword evidence="3" id="KW-0804">Transcription</keyword>
<dbReference type="GO" id="GO:0043565">
    <property type="term" value="F:sequence-specific DNA binding"/>
    <property type="evidence" value="ECO:0007669"/>
    <property type="project" value="InterPro"/>
</dbReference>
<evidence type="ECO:0000256" key="1">
    <source>
        <dbReference type="ARBA" id="ARBA00023015"/>
    </source>
</evidence>
<dbReference type="PANTHER" id="PTHR46796:SF12">
    <property type="entry name" value="HTH-TYPE DNA-BINDING TRANSCRIPTIONAL ACTIVATOR EUTR"/>
    <property type="match status" value="1"/>
</dbReference>
<accession>A0A6J5F5E7</accession>
<dbReference type="SUPFAM" id="SSF48452">
    <property type="entry name" value="TPR-like"/>
    <property type="match status" value="1"/>
</dbReference>
<keyword evidence="2" id="KW-0238">DNA-binding</keyword>
<dbReference type="InterPro" id="IPR011990">
    <property type="entry name" value="TPR-like_helical_dom_sf"/>
</dbReference>
<evidence type="ECO:0000313" key="5">
    <source>
        <dbReference type="EMBL" id="CAB3772862.1"/>
    </source>
</evidence>
<feature type="domain" description="HTH araC/xylS-type" evidence="4">
    <location>
        <begin position="379"/>
        <end position="479"/>
    </location>
</feature>
<evidence type="ECO:0000259" key="4">
    <source>
        <dbReference type="PROSITE" id="PS01124"/>
    </source>
</evidence>
<dbReference type="RefSeq" id="WP_246356191.1">
    <property type="nucleotide sequence ID" value="NZ_CADIKH010000064.1"/>
</dbReference>
<dbReference type="EMBL" id="CADIKH010000064">
    <property type="protein sequence ID" value="CAB3772862.1"/>
    <property type="molecule type" value="Genomic_DNA"/>
</dbReference>
<dbReference type="InterPro" id="IPR050204">
    <property type="entry name" value="AraC_XylS_family_regulators"/>
</dbReference>
<protein>
    <recommendedName>
        <fullName evidence="4">HTH araC/xylS-type domain-containing protein</fullName>
    </recommendedName>
</protein>
<dbReference type="Proteomes" id="UP000494363">
    <property type="component" value="Unassembled WGS sequence"/>
</dbReference>
<evidence type="ECO:0000256" key="2">
    <source>
        <dbReference type="ARBA" id="ARBA00023125"/>
    </source>
</evidence>